<name>A0A518B6P6_9BACT</name>
<organism evidence="2 3">
    <name type="scientific">Kolteria novifilia</name>
    <dbReference type="NCBI Taxonomy" id="2527975"/>
    <lineage>
        <taxon>Bacteria</taxon>
        <taxon>Pseudomonadati</taxon>
        <taxon>Planctomycetota</taxon>
        <taxon>Planctomycetia</taxon>
        <taxon>Kolteriales</taxon>
        <taxon>Kolteriaceae</taxon>
        <taxon>Kolteria</taxon>
    </lineage>
</organism>
<feature type="transmembrane region" description="Helical" evidence="1">
    <location>
        <begin position="163"/>
        <end position="183"/>
    </location>
</feature>
<proteinExistence type="predicted"/>
<evidence type="ECO:0000256" key="1">
    <source>
        <dbReference type="SAM" id="Phobius"/>
    </source>
</evidence>
<accession>A0A518B6P6</accession>
<dbReference type="EMBL" id="CP036279">
    <property type="protein sequence ID" value="QDU62653.1"/>
    <property type="molecule type" value="Genomic_DNA"/>
</dbReference>
<dbReference type="KEGG" id="knv:Pan216_35200"/>
<evidence type="ECO:0000313" key="3">
    <source>
        <dbReference type="Proteomes" id="UP000317093"/>
    </source>
</evidence>
<gene>
    <name evidence="2" type="ORF">Pan216_35200</name>
</gene>
<keyword evidence="1" id="KW-0472">Membrane</keyword>
<evidence type="ECO:0000313" key="2">
    <source>
        <dbReference type="EMBL" id="QDU62653.1"/>
    </source>
</evidence>
<dbReference type="Proteomes" id="UP000317093">
    <property type="component" value="Chromosome"/>
</dbReference>
<sequence length="196" mass="21692">MVVILLGCTLVGIDPLIDTRTSISTEGPWCGVHSLGIALNWLNRPEEGALELIDSSPPLSFTDLSRAAEAAGCVTTLWSFPKDVDALPCTAILHIRTDLDLVHPDHFIVYLGRVQERWLVVDFPDPPFTISREKREAIWDGTALLVENPPARSIAILRHQSRWRLGLAVVAIASFAWTALLVARKLTTVLDGRRVR</sequence>
<keyword evidence="1" id="KW-1133">Transmembrane helix</keyword>
<dbReference type="AlphaFoldDB" id="A0A518B6P6"/>
<reference evidence="2 3" key="1">
    <citation type="submission" date="2019-02" db="EMBL/GenBank/DDBJ databases">
        <title>Deep-cultivation of Planctomycetes and their phenomic and genomic characterization uncovers novel biology.</title>
        <authorList>
            <person name="Wiegand S."/>
            <person name="Jogler M."/>
            <person name="Boedeker C."/>
            <person name="Pinto D."/>
            <person name="Vollmers J."/>
            <person name="Rivas-Marin E."/>
            <person name="Kohn T."/>
            <person name="Peeters S.H."/>
            <person name="Heuer A."/>
            <person name="Rast P."/>
            <person name="Oberbeckmann S."/>
            <person name="Bunk B."/>
            <person name="Jeske O."/>
            <person name="Meyerdierks A."/>
            <person name="Storesund J.E."/>
            <person name="Kallscheuer N."/>
            <person name="Luecker S."/>
            <person name="Lage O.M."/>
            <person name="Pohl T."/>
            <person name="Merkel B.J."/>
            <person name="Hornburger P."/>
            <person name="Mueller R.-W."/>
            <person name="Bruemmer F."/>
            <person name="Labrenz M."/>
            <person name="Spormann A.M."/>
            <person name="Op den Camp H."/>
            <person name="Overmann J."/>
            <person name="Amann R."/>
            <person name="Jetten M.S.M."/>
            <person name="Mascher T."/>
            <person name="Medema M.H."/>
            <person name="Devos D.P."/>
            <person name="Kaster A.-K."/>
            <person name="Ovreas L."/>
            <person name="Rohde M."/>
            <person name="Galperin M.Y."/>
            <person name="Jogler C."/>
        </authorList>
    </citation>
    <scope>NUCLEOTIDE SEQUENCE [LARGE SCALE GENOMIC DNA]</scope>
    <source>
        <strain evidence="2 3">Pan216</strain>
    </source>
</reference>
<protein>
    <recommendedName>
        <fullName evidence="4">Peptidase C39 domain-containing protein</fullName>
    </recommendedName>
</protein>
<evidence type="ECO:0008006" key="4">
    <source>
        <dbReference type="Google" id="ProtNLM"/>
    </source>
</evidence>
<keyword evidence="1" id="KW-0812">Transmembrane</keyword>
<dbReference type="Gene3D" id="3.90.70.10">
    <property type="entry name" value="Cysteine proteinases"/>
    <property type="match status" value="1"/>
</dbReference>
<keyword evidence="3" id="KW-1185">Reference proteome</keyword>